<dbReference type="Gene3D" id="3.30.565.40">
    <property type="entry name" value="Fervidobacterium nodosum Rt17-B1 like"/>
    <property type="match status" value="1"/>
</dbReference>
<dbReference type="RefSeq" id="WP_083993706.1">
    <property type="nucleotide sequence ID" value="NZ_LFNG01000012.1"/>
</dbReference>
<comment type="caution">
    <text evidence="4">The sequence shown here is derived from an EMBL/GenBank/DDBJ whole genome shotgun (WGS) entry which is preliminary data.</text>
</comment>
<dbReference type="Gene3D" id="3.90.640.20">
    <property type="entry name" value="Heat-shock cognate protein, ATPase"/>
    <property type="match status" value="1"/>
</dbReference>
<keyword evidence="5" id="KW-1185">Reference proteome</keyword>
<dbReference type="OrthoDB" id="594879at2"/>
<feature type="domain" description="DUF3298" evidence="2">
    <location>
        <begin position="192"/>
        <end position="253"/>
    </location>
</feature>
<keyword evidence="1" id="KW-0732">Signal</keyword>
<evidence type="ECO:0000259" key="2">
    <source>
        <dbReference type="Pfam" id="PF11738"/>
    </source>
</evidence>
<dbReference type="Proteomes" id="UP000035900">
    <property type="component" value="Unassembled WGS sequence"/>
</dbReference>
<dbReference type="InterPro" id="IPR021729">
    <property type="entry name" value="DUF3298"/>
</dbReference>
<accession>A0A0J7IY52</accession>
<dbReference type="PROSITE" id="PS51257">
    <property type="entry name" value="PROKAR_LIPOPROTEIN"/>
    <property type="match status" value="1"/>
</dbReference>
<dbReference type="InterPro" id="IPR025303">
    <property type="entry name" value="PdaC"/>
</dbReference>
<evidence type="ECO:0000313" key="5">
    <source>
        <dbReference type="Proteomes" id="UP000035900"/>
    </source>
</evidence>
<dbReference type="AlphaFoldDB" id="A0A0J7IY52"/>
<gene>
    <name evidence="4" type="ORF">ACM44_09935</name>
</gene>
<dbReference type="STRING" id="1304281.ACM44_09935"/>
<protein>
    <recommendedName>
        <fullName evidence="6">DUF3298 domain-containing protein</fullName>
    </recommendedName>
</protein>
<evidence type="ECO:0000313" key="4">
    <source>
        <dbReference type="EMBL" id="KMQ70927.1"/>
    </source>
</evidence>
<evidence type="ECO:0008006" key="6">
    <source>
        <dbReference type="Google" id="ProtNLM"/>
    </source>
</evidence>
<dbReference type="EMBL" id="LFNG01000012">
    <property type="protein sequence ID" value="KMQ70927.1"/>
    <property type="molecule type" value="Genomic_DNA"/>
</dbReference>
<feature type="chain" id="PRO_5005289000" description="DUF3298 domain-containing protein" evidence="1">
    <location>
        <begin position="18"/>
        <end position="270"/>
    </location>
</feature>
<name>A0A0J7IY52_9FLAO</name>
<reference evidence="4 5" key="1">
    <citation type="journal article" date="2004" name="Int. J. Syst. Evol. Microbiol.">
        <title>Kaistella koreensis gen. nov., sp. nov., a novel member of the Chryseobacterium-Bergeyella-Riemerella branch.</title>
        <authorList>
            <person name="Kim M.K."/>
            <person name="Im W.T."/>
            <person name="Shin Y.K."/>
            <person name="Lim J.H."/>
            <person name="Kim S.H."/>
            <person name="Lee B.C."/>
            <person name="Park M.Y."/>
            <person name="Lee K.Y."/>
            <person name="Lee S.T."/>
        </authorList>
    </citation>
    <scope>NUCLEOTIDE SEQUENCE [LARGE SCALE GENOMIC DNA]</scope>
    <source>
        <strain evidence="4 5">CCUG 49689</strain>
    </source>
</reference>
<organism evidence="4 5">
    <name type="scientific">Chryseobacterium koreense CCUG 49689</name>
    <dbReference type="NCBI Taxonomy" id="1304281"/>
    <lineage>
        <taxon>Bacteria</taxon>
        <taxon>Pseudomonadati</taxon>
        <taxon>Bacteroidota</taxon>
        <taxon>Flavobacteriia</taxon>
        <taxon>Flavobacteriales</taxon>
        <taxon>Weeksellaceae</taxon>
        <taxon>Chryseobacterium group</taxon>
        <taxon>Chryseobacterium</taxon>
    </lineage>
</organism>
<sequence length="270" mass="31006">MKKIILILSVISTLVLSCNKTGSMQETDAEKTTKTTAEPQPFTVDSLSVNDSTKINPKITVAFKSKILIFPTLKDKPLLDSIYSIENIRLDHYDSKSLLSALKKKQENYFKENKEVANDIPMDYEQTWSENSDMKVFSQENDLLTIKYTGDGFTGGAHGYYYEYYKVFDLKNKKTMQLADVLVAPESDIWKRALWDNFIKNDSGKGQAEMLLVKEISPNDNFYFDRNNLYFLYNQYEIAAYAAGPILIKIPISDVKVMLKPEFKERMGIK</sequence>
<dbReference type="InterPro" id="IPR037126">
    <property type="entry name" value="PdaC/RsiV-like_sf"/>
</dbReference>
<feature type="domain" description="Deacetylase PdaC" evidence="3">
    <location>
        <begin position="63"/>
        <end position="160"/>
    </location>
</feature>
<dbReference type="Pfam" id="PF13739">
    <property type="entry name" value="PdaC"/>
    <property type="match status" value="1"/>
</dbReference>
<feature type="signal peptide" evidence="1">
    <location>
        <begin position="1"/>
        <end position="17"/>
    </location>
</feature>
<dbReference type="Pfam" id="PF11738">
    <property type="entry name" value="DUF3298"/>
    <property type="match status" value="1"/>
</dbReference>
<dbReference type="PATRIC" id="fig|1304281.5.peg.2139"/>
<proteinExistence type="predicted"/>
<evidence type="ECO:0000259" key="3">
    <source>
        <dbReference type="Pfam" id="PF13739"/>
    </source>
</evidence>
<evidence type="ECO:0000256" key="1">
    <source>
        <dbReference type="SAM" id="SignalP"/>
    </source>
</evidence>